<keyword evidence="4" id="KW-0456">Lyase</keyword>
<gene>
    <name evidence="5" type="ORF">VMCG_08230</name>
</gene>
<dbReference type="GO" id="GO:0010333">
    <property type="term" value="F:terpene synthase activity"/>
    <property type="evidence" value="ECO:0007669"/>
    <property type="project" value="InterPro"/>
</dbReference>
<sequence>MSQIVHLPDLQGNWKWPRRINPHTEEIRQESLDWAASFGAFSPRAQVAFDKCNFKQLRCSNDLMNLFFIVDEYSDKSSPSDVWDQVSISMDALRNPQKPRPEGEWVGGEATRQFWARTYPISTSTFHRRFIDSWEDYLHGVAQQAEDRHASYVRDVDSYLQVRRKTVGVIPSLNMLEMGMDIPDEVMEHPVIRELMSLGSDLVFISNDILSYNKEQASGDDQRNIVTIVMREQALGVQQAIDWAGQLHDSKTERFNELYLQIPRWGGPLDWEVQTFMHGVAQLVSGNVQWSYESERYLGKRGLEVRATGVLHLSPKYSMDEIGPVIMDETILG</sequence>
<comment type="caution">
    <text evidence="5">The sequence shown here is derived from an EMBL/GenBank/DDBJ whole genome shotgun (WGS) entry which is preliminary data.</text>
</comment>
<accession>A0A423VSV0</accession>
<evidence type="ECO:0000256" key="2">
    <source>
        <dbReference type="ARBA" id="ARBA00006333"/>
    </source>
</evidence>
<keyword evidence="6" id="KW-1185">Reference proteome</keyword>
<dbReference type="PANTHER" id="PTHR35201">
    <property type="entry name" value="TERPENE SYNTHASE"/>
    <property type="match status" value="1"/>
</dbReference>
<organism evidence="5 6">
    <name type="scientific">Cytospora schulzeri</name>
    <dbReference type="NCBI Taxonomy" id="448051"/>
    <lineage>
        <taxon>Eukaryota</taxon>
        <taxon>Fungi</taxon>
        <taxon>Dikarya</taxon>
        <taxon>Ascomycota</taxon>
        <taxon>Pezizomycotina</taxon>
        <taxon>Sordariomycetes</taxon>
        <taxon>Sordariomycetidae</taxon>
        <taxon>Diaporthales</taxon>
        <taxon>Cytosporaceae</taxon>
        <taxon>Cytospora</taxon>
    </lineage>
</organism>
<comment type="similarity">
    <text evidence="2 4">Belongs to the terpene synthase family.</text>
</comment>
<dbReference type="PANTHER" id="PTHR35201:SF4">
    <property type="entry name" value="BETA-PINACENE SYNTHASE-RELATED"/>
    <property type="match status" value="1"/>
</dbReference>
<dbReference type="InterPro" id="IPR008949">
    <property type="entry name" value="Isoprenoid_synthase_dom_sf"/>
</dbReference>
<protein>
    <recommendedName>
        <fullName evidence="4">Terpene synthase</fullName>
        <ecNumber evidence="4">4.2.3.-</ecNumber>
    </recommendedName>
</protein>
<evidence type="ECO:0000313" key="5">
    <source>
        <dbReference type="EMBL" id="ROV94058.1"/>
    </source>
</evidence>
<comment type="cofactor">
    <cofactor evidence="1 4">
        <name>Mg(2+)</name>
        <dbReference type="ChEBI" id="CHEBI:18420"/>
    </cofactor>
</comment>
<dbReference type="Gene3D" id="1.10.600.10">
    <property type="entry name" value="Farnesyl Diphosphate Synthase"/>
    <property type="match status" value="1"/>
</dbReference>
<dbReference type="EMBL" id="LKEA01000042">
    <property type="protein sequence ID" value="ROV94058.1"/>
    <property type="molecule type" value="Genomic_DNA"/>
</dbReference>
<dbReference type="Pfam" id="PF19086">
    <property type="entry name" value="Terpene_syn_C_2"/>
    <property type="match status" value="1"/>
</dbReference>
<keyword evidence="3 4" id="KW-0460">Magnesium</keyword>
<dbReference type="Proteomes" id="UP000283895">
    <property type="component" value="Unassembled WGS sequence"/>
</dbReference>
<dbReference type="InterPro" id="IPR034686">
    <property type="entry name" value="Terpene_cyclase-like_2"/>
</dbReference>
<evidence type="ECO:0000256" key="3">
    <source>
        <dbReference type="ARBA" id="ARBA00022842"/>
    </source>
</evidence>
<evidence type="ECO:0000313" key="6">
    <source>
        <dbReference type="Proteomes" id="UP000283895"/>
    </source>
</evidence>
<dbReference type="AlphaFoldDB" id="A0A423VSV0"/>
<dbReference type="EC" id="4.2.3.-" evidence="4"/>
<dbReference type="GO" id="GO:0046872">
    <property type="term" value="F:metal ion binding"/>
    <property type="evidence" value="ECO:0007669"/>
    <property type="project" value="UniProtKB-KW"/>
</dbReference>
<dbReference type="SFLD" id="SFLDS00005">
    <property type="entry name" value="Isoprenoid_Synthase_Type_I"/>
    <property type="match status" value="1"/>
</dbReference>
<keyword evidence="4" id="KW-0479">Metal-binding</keyword>
<evidence type="ECO:0000256" key="1">
    <source>
        <dbReference type="ARBA" id="ARBA00001946"/>
    </source>
</evidence>
<dbReference type="STRING" id="356882.A0A423VSV0"/>
<dbReference type="GO" id="GO:0008299">
    <property type="term" value="P:isoprenoid biosynthetic process"/>
    <property type="evidence" value="ECO:0007669"/>
    <property type="project" value="UniProtKB-ARBA"/>
</dbReference>
<dbReference type="SFLD" id="SFLDG01020">
    <property type="entry name" value="Terpene_Cyclase_Like_2"/>
    <property type="match status" value="1"/>
</dbReference>
<dbReference type="SUPFAM" id="SSF48576">
    <property type="entry name" value="Terpenoid synthases"/>
    <property type="match status" value="1"/>
</dbReference>
<dbReference type="OrthoDB" id="6486656at2759"/>
<proteinExistence type="inferred from homology"/>
<evidence type="ECO:0000256" key="4">
    <source>
        <dbReference type="RuleBase" id="RU366034"/>
    </source>
</evidence>
<name>A0A423VSV0_9PEZI</name>
<reference evidence="5 6" key="1">
    <citation type="submission" date="2015-09" db="EMBL/GenBank/DDBJ databases">
        <title>Host preference determinants of Valsa canker pathogens revealed by comparative genomics.</title>
        <authorList>
            <person name="Yin Z."/>
            <person name="Huang L."/>
        </authorList>
    </citation>
    <scope>NUCLEOTIDE SEQUENCE [LARGE SCALE GENOMIC DNA]</scope>
    <source>
        <strain evidence="5 6">03-1</strain>
    </source>
</reference>